<evidence type="ECO:0000313" key="3">
    <source>
        <dbReference type="Proteomes" id="UP001153365"/>
    </source>
</evidence>
<proteinExistence type="predicted"/>
<sequence>MIQDPASKSSRITHSRSSSSSSHRVPVPPLIPKTPKPILQGKDASYSAIYSSYSNNFKLSFSGGSNYNIDPNVVSNLPKDPPDELIKKTNNSKGVDVTDGNLINNENKKPIDDDYDRCVGSRKTGSLISTNSALEIGTPARPQKQEIINRLIEVKPNVPPPAPVFFPTSRASSTFGSSHQGINPHHYRLHSKSSTIHPFCHSGAKHYGRTKASPVYVCKPSPLRKRSFKEKAFSFVECLGGFIVYICISVSEFFSEASIRAQEKTRDFLKQDPSSLERTIPNTKRPTKIYRRIDAFRTAMHADILYLQDSPFATSNIPDFMGSFLQAGCRVIVPQIQIADKGSLFCLPNQATDIAKKTQLVTEVISNVINSDNKLYEKENSSPEFGSKLIRTRRHSPTVEAQVVQPSVPAHIETTSQEKIAVKVKEIQSEVESNEGNRPLFIIGLGHSSLIALSYPIENQPLLNLPSTSKPGSIFSIPSISVRAEPSNSFTGRLDSFYTSIQFGFSGLSRWAKDPIGDVKKRADQQISAEKKSEKAKPVTQLCGVIAIGPTLDPNYVNKATNFFQKIRKGIGPEAYLPSIKSAIQKLYLNANKIKVPVLIAHGTKEAYACISGINSLYESLPSPNCTLIFCPTIRHQGNLAHDAAQSGLGKKSLTWMKARIAQTMQKKYSKNFIENLRKETSNQQKGKNRTDQLSLTESLTKKSFDSVRDVSDDTRLEAYSRCSSSMSINFPMKFNGAEEEEPLEELKEENLEKSSGPSPNSFRPISPNAGKFSAGYHMISSRSSAISFSNSLRNVTDSPHTQLRPSIDSQKAANLKIFVPEIAKDLKEGTPSPISLYTSSGFSSPGPLTPSSATFSPQFSISAGAEELKFEDANSSKRGLPTAPQNINSSARHSIDSLCIEIPCSSLGINY</sequence>
<name>A0AAV0AZ27_PHAPC</name>
<feature type="region of interest" description="Disordered" evidence="1">
    <location>
        <begin position="1"/>
        <end position="39"/>
    </location>
</feature>
<comment type="caution">
    <text evidence="2">The sequence shown here is derived from an EMBL/GenBank/DDBJ whole genome shotgun (WGS) entry which is preliminary data.</text>
</comment>
<gene>
    <name evidence="2" type="ORF">PPACK8108_LOCUS10531</name>
</gene>
<protein>
    <submittedName>
        <fullName evidence="2">Uncharacterized protein</fullName>
    </submittedName>
</protein>
<reference evidence="2" key="1">
    <citation type="submission" date="2022-06" db="EMBL/GenBank/DDBJ databases">
        <authorList>
            <consortium name="SYNGENTA / RWTH Aachen University"/>
        </authorList>
    </citation>
    <scope>NUCLEOTIDE SEQUENCE</scope>
</reference>
<dbReference type="AlphaFoldDB" id="A0AAV0AZ27"/>
<feature type="compositionally biased region" description="Pro residues" evidence="1">
    <location>
        <begin position="26"/>
        <end position="35"/>
    </location>
</feature>
<dbReference type="SUPFAM" id="SSF53474">
    <property type="entry name" value="alpha/beta-Hydrolases"/>
    <property type="match status" value="1"/>
</dbReference>
<evidence type="ECO:0000256" key="1">
    <source>
        <dbReference type="SAM" id="MobiDB-lite"/>
    </source>
</evidence>
<feature type="region of interest" description="Disordered" evidence="1">
    <location>
        <begin position="740"/>
        <end position="768"/>
    </location>
</feature>
<accession>A0AAV0AZ27</accession>
<evidence type="ECO:0000313" key="2">
    <source>
        <dbReference type="EMBL" id="CAH7675513.1"/>
    </source>
</evidence>
<dbReference type="Gene3D" id="3.40.50.1820">
    <property type="entry name" value="alpha/beta hydrolase"/>
    <property type="match status" value="1"/>
</dbReference>
<keyword evidence="3" id="KW-1185">Reference proteome</keyword>
<feature type="compositionally biased region" description="Polar residues" evidence="1">
    <location>
        <begin position="754"/>
        <end position="764"/>
    </location>
</feature>
<dbReference type="Proteomes" id="UP001153365">
    <property type="component" value="Unassembled WGS sequence"/>
</dbReference>
<feature type="compositionally biased region" description="Low complexity" evidence="1">
    <location>
        <begin position="7"/>
        <end position="25"/>
    </location>
</feature>
<dbReference type="EMBL" id="CALTRL010002351">
    <property type="protein sequence ID" value="CAH7675513.1"/>
    <property type="molecule type" value="Genomic_DNA"/>
</dbReference>
<dbReference type="InterPro" id="IPR029058">
    <property type="entry name" value="AB_hydrolase_fold"/>
</dbReference>
<organism evidence="2 3">
    <name type="scientific">Phakopsora pachyrhizi</name>
    <name type="common">Asian soybean rust disease fungus</name>
    <dbReference type="NCBI Taxonomy" id="170000"/>
    <lineage>
        <taxon>Eukaryota</taxon>
        <taxon>Fungi</taxon>
        <taxon>Dikarya</taxon>
        <taxon>Basidiomycota</taxon>
        <taxon>Pucciniomycotina</taxon>
        <taxon>Pucciniomycetes</taxon>
        <taxon>Pucciniales</taxon>
        <taxon>Phakopsoraceae</taxon>
        <taxon>Phakopsora</taxon>
    </lineage>
</organism>
<feature type="region of interest" description="Disordered" evidence="1">
    <location>
        <begin position="88"/>
        <end position="108"/>
    </location>
</feature>